<proteinExistence type="predicted"/>
<evidence type="ECO:0000313" key="2">
    <source>
        <dbReference type="Proteomes" id="UP000765509"/>
    </source>
</evidence>
<dbReference type="Proteomes" id="UP000765509">
    <property type="component" value="Unassembled WGS sequence"/>
</dbReference>
<name>A0A9Q3P2J3_9BASI</name>
<comment type="caution">
    <text evidence="1">The sequence shown here is derived from an EMBL/GenBank/DDBJ whole genome shotgun (WGS) entry which is preliminary data.</text>
</comment>
<reference evidence="1" key="1">
    <citation type="submission" date="2021-03" db="EMBL/GenBank/DDBJ databases">
        <title>Draft genome sequence of rust myrtle Austropuccinia psidii MF-1, a brazilian biotype.</title>
        <authorList>
            <person name="Quecine M.C."/>
            <person name="Pachon D.M.R."/>
            <person name="Bonatelli M.L."/>
            <person name="Correr F.H."/>
            <person name="Franceschini L.M."/>
            <person name="Leite T.F."/>
            <person name="Margarido G.R.A."/>
            <person name="Almeida C.A."/>
            <person name="Ferrarezi J.A."/>
            <person name="Labate C.A."/>
        </authorList>
    </citation>
    <scope>NUCLEOTIDE SEQUENCE</scope>
    <source>
        <strain evidence="1">MF-1</strain>
    </source>
</reference>
<dbReference type="EMBL" id="AVOT02052475">
    <property type="protein sequence ID" value="MBW0547387.1"/>
    <property type="molecule type" value="Genomic_DNA"/>
</dbReference>
<keyword evidence="2" id="KW-1185">Reference proteome</keyword>
<sequence>MTNKELELKDISNIPILDGTNFGHSHMRMKIHIRSKDLINVCKKPLPSDESTAIVNKWSRASYEAINLITTRLTERVFCEVFNAETIEKENLLLEKLKEKYALKRAVNRG</sequence>
<gene>
    <name evidence="1" type="ORF">O181_087102</name>
</gene>
<protein>
    <submittedName>
        <fullName evidence="1">Uncharacterized protein</fullName>
    </submittedName>
</protein>
<evidence type="ECO:0000313" key="1">
    <source>
        <dbReference type="EMBL" id="MBW0547387.1"/>
    </source>
</evidence>
<dbReference type="AlphaFoldDB" id="A0A9Q3P2J3"/>
<organism evidence="1 2">
    <name type="scientific">Austropuccinia psidii MF-1</name>
    <dbReference type="NCBI Taxonomy" id="1389203"/>
    <lineage>
        <taxon>Eukaryota</taxon>
        <taxon>Fungi</taxon>
        <taxon>Dikarya</taxon>
        <taxon>Basidiomycota</taxon>
        <taxon>Pucciniomycotina</taxon>
        <taxon>Pucciniomycetes</taxon>
        <taxon>Pucciniales</taxon>
        <taxon>Sphaerophragmiaceae</taxon>
        <taxon>Austropuccinia</taxon>
    </lineage>
</organism>
<accession>A0A9Q3P2J3</accession>
<dbReference type="OrthoDB" id="2502232at2759"/>